<evidence type="ECO:0000313" key="4">
    <source>
        <dbReference type="Proteomes" id="UP001239397"/>
    </source>
</evidence>
<evidence type="ECO:0000259" key="2">
    <source>
        <dbReference type="SMART" id="SM00829"/>
    </source>
</evidence>
<sequence>MRAAEIRAAGGSPVVTDRPVPEPGAGEVAVSVTAAPITPLDLLCASGTSYFGRPETPYVPGVQGVGVLTRPTPTEPAGTPVWFATTAGMRPGDGSMAEHAVAAPGDLVILPSGADHALVAALGLSAVAAWMCLTWKGNLIPGETVLVLGAGGVVGQSAVQLARVAGAGHVVACARSDAALERARRLGADSVVRLAEHDDVESLARRLGDVPVDLVIDPVSGIPAAAALRTLRPGGRLVNLGGAAGDECPVSSAVLRSRSLHIHGYTNNELDADRRREALLTVVGHAMSGTLTVDYERVPLTEAAGAWTRPGRIVLVP</sequence>
<dbReference type="EMBL" id="CP127295">
    <property type="protein sequence ID" value="WIX99866.1"/>
    <property type="molecule type" value="Genomic_DNA"/>
</dbReference>
<dbReference type="InterPro" id="IPR020843">
    <property type="entry name" value="ER"/>
</dbReference>
<keyword evidence="4" id="KW-1185">Reference proteome</keyword>
<dbReference type="InterPro" id="IPR011032">
    <property type="entry name" value="GroES-like_sf"/>
</dbReference>
<dbReference type="Gene3D" id="3.40.50.720">
    <property type="entry name" value="NAD(P)-binding Rossmann-like Domain"/>
    <property type="match status" value="1"/>
</dbReference>
<dbReference type="RefSeq" id="WP_285996345.1">
    <property type="nucleotide sequence ID" value="NZ_CP127295.1"/>
</dbReference>
<dbReference type="Proteomes" id="UP001239397">
    <property type="component" value="Chromosome"/>
</dbReference>
<organism evidence="3 4">
    <name type="scientific">Amycolatopsis mongoliensis</name>
    <dbReference type="NCBI Taxonomy" id="715475"/>
    <lineage>
        <taxon>Bacteria</taxon>
        <taxon>Bacillati</taxon>
        <taxon>Actinomycetota</taxon>
        <taxon>Actinomycetes</taxon>
        <taxon>Pseudonocardiales</taxon>
        <taxon>Pseudonocardiaceae</taxon>
        <taxon>Amycolatopsis</taxon>
    </lineage>
</organism>
<gene>
    <name evidence="3" type="ORF">QRX60_38315</name>
</gene>
<evidence type="ECO:0000313" key="3">
    <source>
        <dbReference type="EMBL" id="WIX99866.1"/>
    </source>
</evidence>
<dbReference type="KEGG" id="amog:QRX60_38315"/>
<reference evidence="3 4" key="1">
    <citation type="submission" date="2023-06" db="EMBL/GenBank/DDBJ databases">
        <authorList>
            <person name="Oyuntsetseg B."/>
            <person name="Kim S.B."/>
        </authorList>
    </citation>
    <scope>NUCLEOTIDE SEQUENCE [LARGE SCALE GENOMIC DNA]</scope>
    <source>
        <strain evidence="3 4">4-36</strain>
    </source>
</reference>
<dbReference type="Gene3D" id="3.90.180.10">
    <property type="entry name" value="Medium-chain alcohol dehydrogenases, catalytic domain"/>
    <property type="match status" value="1"/>
</dbReference>
<dbReference type="SUPFAM" id="SSF50129">
    <property type="entry name" value="GroES-like"/>
    <property type="match status" value="1"/>
</dbReference>
<dbReference type="PANTHER" id="PTHR43677:SF11">
    <property type="entry name" value="ZINC-CONTAINING ALCOHOL DEHYDROGENASE"/>
    <property type="match status" value="1"/>
</dbReference>
<accession>A0A9Y2NCQ8</accession>
<dbReference type="InterPro" id="IPR036291">
    <property type="entry name" value="NAD(P)-bd_dom_sf"/>
</dbReference>
<name>A0A9Y2NCQ8_9PSEU</name>
<dbReference type="SMART" id="SM00829">
    <property type="entry name" value="PKS_ER"/>
    <property type="match status" value="1"/>
</dbReference>
<feature type="domain" description="Enoyl reductase (ER)" evidence="2">
    <location>
        <begin position="10"/>
        <end position="315"/>
    </location>
</feature>
<proteinExistence type="predicted"/>
<evidence type="ECO:0000256" key="1">
    <source>
        <dbReference type="SAM" id="MobiDB-lite"/>
    </source>
</evidence>
<dbReference type="InterPro" id="IPR051397">
    <property type="entry name" value="Zn-ADH-like_protein"/>
</dbReference>
<dbReference type="PANTHER" id="PTHR43677">
    <property type="entry name" value="SHORT-CHAIN DEHYDROGENASE/REDUCTASE"/>
    <property type="match status" value="1"/>
</dbReference>
<dbReference type="Pfam" id="PF00107">
    <property type="entry name" value="ADH_zinc_N"/>
    <property type="match status" value="1"/>
</dbReference>
<protein>
    <submittedName>
        <fullName evidence="3">Zinc-binding alcohol dehydrogenase family protein</fullName>
    </submittedName>
</protein>
<dbReference type="SUPFAM" id="SSF51735">
    <property type="entry name" value="NAD(P)-binding Rossmann-fold domains"/>
    <property type="match status" value="1"/>
</dbReference>
<dbReference type="AlphaFoldDB" id="A0A9Y2NCQ8"/>
<dbReference type="InterPro" id="IPR013149">
    <property type="entry name" value="ADH-like_C"/>
</dbReference>
<dbReference type="GO" id="GO:0016491">
    <property type="term" value="F:oxidoreductase activity"/>
    <property type="evidence" value="ECO:0007669"/>
    <property type="project" value="InterPro"/>
</dbReference>
<feature type="region of interest" description="Disordered" evidence="1">
    <location>
        <begin position="1"/>
        <end position="22"/>
    </location>
</feature>